<organism evidence="7 8">
    <name type="scientific">Vanilla planifolia</name>
    <name type="common">Vanilla</name>
    <dbReference type="NCBI Taxonomy" id="51239"/>
    <lineage>
        <taxon>Eukaryota</taxon>
        <taxon>Viridiplantae</taxon>
        <taxon>Streptophyta</taxon>
        <taxon>Embryophyta</taxon>
        <taxon>Tracheophyta</taxon>
        <taxon>Spermatophyta</taxon>
        <taxon>Magnoliopsida</taxon>
        <taxon>Liliopsida</taxon>
        <taxon>Asparagales</taxon>
        <taxon>Orchidaceae</taxon>
        <taxon>Vanilloideae</taxon>
        <taxon>Vanilleae</taxon>
        <taxon>Vanilla</taxon>
    </lineage>
</organism>
<keyword evidence="3" id="KW-0547">Nucleotide-binding</keyword>
<protein>
    <submittedName>
        <fullName evidence="7">Uncharacterized protein</fullName>
    </submittedName>
</protein>
<keyword evidence="2 4" id="KW-0808">Transferase</keyword>
<dbReference type="Gene3D" id="1.10.3090.10">
    <property type="entry name" value="cca-adding enzyme, domain 2"/>
    <property type="match status" value="1"/>
</dbReference>
<dbReference type="Pfam" id="PF12627">
    <property type="entry name" value="PolyA_pol_RNAbd"/>
    <property type="match status" value="1"/>
</dbReference>
<dbReference type="PANTHER" id="PTHR43051">
    <property type="entry name" value="POLYNUCLEOTIDE ADENYLYLTRANSFERASE FAMILY PROTEIN"/>
    <property type="match status" value="1"/>
</dbReference>
<sequence>MASPGVGAISRTTFTLRPPFLFCARQNCRWRSVTATAIETSSEPGFLVGEGHSGQASCPPSTSPSSVMSLSVKGMEGLGVPHWKKMSSKELGIKKSMIANQTRFKDFLFHFLEPLFHWVSLIEILMGDIYLVKKAFSRCEIVGRRFPICHVHTDDGIVEVSSFITTGRHSSNYVRHISSRPPVCDKHDCMRWKNCLGRDFTINGLMFDPYSHLIYDYLEGMEDIKKAKVRTVIPPLISFQEDCARILRAIRIAARLGFHFSRETAQCVKDLATLVLRLDKGRIFMEMNYMLAYGSAEASVRLLWKFGLLELLLPIQAAYFVSQGFHRRDRGTNMLLDLFSNLDRLLAPNRPCDSSLWVAVLAFHHALVCRPRDPLVVATFSLAVHNGGDILEAINIARNILNPHNQAFPELLQPLVWDETKALLHEVVNLGSSVIAAIRSMMDEYLVSQAMARYPQAPTSDLVFIPPHVYLRVSRIFECIERGDTEGGFVPKKGSKINYWSLSHGDLAEVRHVFARIVFDTVYPPNLEEDKKCP</sequence>
<comment type="similarity">
    <text evidence="1 4">Belongs to the tRNA nucleotidyltransferase/poly(A) polymerase family.</text>
</comment>
<gene>
    <name evidence="7" type="ORF">HPP92_023091</name>
</gene>
<reference evidence="7 8" key="1">
    <citation type="journal article" date="2020" name="Nat. Food">
        <title>A phased Vanilla planifolia genome enables genetic improvement of flavour and production.</title>
        <authorList>
            <person name="Hasing T."/>
            <person name="Tang H."/>
            <person name="Brym M."/>
            <person name="Khazi F."/>
            <person name="Huang T."/>
            <person name="Chambers A.H."/>
        </authorList>
    </citation>
    <scope>NUCLEOTIDE SEQUENCE [LARGE SCALE GENOMIC DNA]</scope>
    <source>
        <tissue evidence="7">Leaf</tissue>
    </source>
</reference>
<evidence type="ECO:0000259" key="6">
    <source>
        <dbReference type="Pfam" id="PF12627"/>
    </source>
</evidence>
<feature type="domain" description="tRNA nucleotidyltransferase/poly(A) polymerase RNA and SrmB- binding" evidence="6">
    <location>
        <begin position="257"/>
        <end position="318"/>
    </location>
</feature>
<evidence type="ECO:0000313" key="7">
    <source>
        <dbReference type="EMBL" id="KAG0457934.1"/>
    </source>
</evidence>
<dbReference type="GO" id="GO:0001680">
    <property type="term" value="P:tRNA 3'-terminal CCA addition"/>
    <property type="evidence" value="ECO:0007669"/>
    <property type="project" value="UniProtKB-ARBA"/>
</dbReference>
<dbReference type="Proteomes" id="UP000636800">
    <property type="component" value="Chromosome 12"/>
</dbReference>
<evidence type="ECO:0000313" key="8">
    <source>
        <dbReference type="Proteomes" id="UP000636800"/>
    </source>
</evidence>
<dbReference type="PANTHER" id="PTHR43051:SF2">
    <property type="entry name" value="POLYNUCLEOTIDE ADENYLYLTRANSFERASE FAMILY PROTEIN-RELATED"/>
    <property type="match status" value="1"/>
</dbReference>
<evidence type="ECO:0000259" key="5">
    <source>
        <dbReference type="Pfam" id="PF01743"/>
    </source>
</evidence>
<evidence type="ECO:0000256" key="3">
    <source>
        <dbReference type="ARBA" id="ARBA00022741"/>
    </source>
</evidence>
<accession>A0A835PUL6</accession>
<dbReference type="GO" id="GO:0016779">
    <property type="term" value="F:nucleotidyltransferase activity"/>
    <property type="evidence" value="ECO:0007669"/>
    <property type="project" value="InterPro"/>
</dbReference>
<dbReference type="GO" id="GO:0000166">
    <property type="term" value="F:nucleotide binding"/>
    <property type="evidence" value="ECO:0007669"/>
    <property type="project" value="UniProtKB-KW"/>
</dbReference>
<dbReference type="AlphaFoldDB" id="A0A835PUL6"/>
<dbReference type="Gene3D" id="3.30.460.10">
    <property type="entry name" value="Beta Polymerase, domain 2"/>
    <property type="match status" value="1"/>
</dbReference>
<keyword evidence="8" id="KW-1185">Reference proteome</keyword>
<evidence type="ECO:0000256" key="2">
    <source>
        <dbReference type="ARBA" id="ARBA00022679"/>
    </source>
</evidence>
<evidence type="ECO:0000256" key="4">
    <source>
        <dbReference type="RuleBase" id="RU003953"/>
    </source>
</evidence>
<dbReference type="InterPro" id="IPR052191">
    <property type="entry name" value="tRNA_ntf/polyA_polymerase_I"/>
</dbReference>
<dbReference type="Pfam" id="PF01743">
    <property type="entry name" value="PolyA_pol"/>
    <property type="match status" value="1"/>
</dbReference>
<dbReference type="InterPro" id="IPR002646">
    <property type="entry name" value="PolA_pol_head_dom"/>
</dbReference>
<dbReference type="InterPro" id="IPR032828">
    <property type="entry name" value="PolyA_RNA-bd"/>
</dbReference>
<dbReference type="GO" id="GO:0003723">
    <property type="term" value="F:RNA binding"/>
    <property type="evidence" value="ECO:0007669"/>
    <property type="project" value="UniProtKB-KW"/>
</dbReference>
<dbReference type="EMBL" id="JADCNL010000012">
    <property type="protein sequence ID" value="KAG0457934.1"/>
    <property type="molecule type" value="Genomic_DNA"/>
</dbReference>
<name>A0A835PUL6_VANPL</name>
<comment type="caution">
    <text evidence="7">The sequence shown here is derived from an EMBL/GenBank/DDBJ whole genome shotgun (WGS) entry which is preliminary data.</text>
</comment>
<dbReference type="SUPFAM" id="SSF81301">
    <property type="entry name" value="Nucleotidyltransferase"/>
    <property type="match status" value="1"/>
</dbReference>
<dbReference type="SUPFAM" id="SSF81891">
    <property type="entry name" value="Poly A polymerase C-terminal region-like"/>
    <property type="match status" value="1"/>
</dbReference>
<keyword evidence="4" id="KW-0694">RNA-binding</keyword>
<proteinExistence type="inferred from homology"/>
<dbReference type="OrthoDB" id="676756at2759"/>
<feature type="domain" description="Poly A polymerase head" evidence="5">
    <location>
        <begin position="132"/>
        <end position="230"/>
    </location>
</feature>
<dbReference type="InterPro" id="IPR043519">
    <property type="entry name" value="NT_sf"/>
</dbReference>
<evidence type="ECO:0000256" key="1">
    <source>
        <dbReference type="ARBA" id="ARBA00007265"/>
    </source>
</evidence>